<keyword evidence="14" id="KW-1185">Reference proteome</keyword>
<dbReference type="KEGG" id="fsi:Flexsi_1151"/>
<dbReference type="NCBIfam" id="TIGR02349">
    <property type="entry name" value="DnaJ_bact"/>
    <property type="match status" value="1"/>
</dbReference>
<gene>
    <name evidence="9" type="primary">dnaJ</name>
    <name evidence="13" type="ordered locus">Flexsi_1151</name>
</gene>
<dbReference type="FunFam" id="2.60.260.20:FF:000005">
    <property type="entry name" value="Chaperone protein dnaJ 1, mitochondrial"/>
    <property type="match status" value="1"/>
</dbReference>
<name>F8E6H0_FLESM</name>
<dbReference type="PROSITE" id="PS00636">
    <property type="entry name" value="DNAJ_1"/>
    <property type="match status" value="1"/>
</dbReference>
<dbReference type="STRING" id="717231.Flexsi_1151"/>
<evidence type="ECO:0000313" key="14">
    <source>
        <dbReference type="Proteomes" id="UP000006621"/>
    </source>
</evidence>
<feature type="zinc finger region" description="CR-type" evidence="10">
    <location>
        <begin position="142"/>
        <end position="217"/>
    </location>
</feature>
<comment type="cofactor">
    <cofactor evidence="9">
        <name>Zn(2+)</name>
        <dbReference type="ChEBI" id="CHEBI:29105"/>
    </cofactor>
    <text evidence="9">Binds 2 Zn(2+) ions per monomer.</text>
</comment>
<dbReference type="FunFam" id="1.10.287.110:FF:000031">
    <property type="entry name" value="Molecular chaperone DnaJ"/>
    <property type="match status" value="1"/>
</dbReference>
<dbReference type="HAMAP" id="MF_01152">
    <property type="entry name" value="DnaJ"/>
    <property type="match status" value="1"/>
</dbReference>
<accession>F8E6H0</accession>
<feature type="binding site" evidence="9">
    <location>
        <position position="205"/>
    </location>
    <ligand>
        <name>Zn(2+)</name>
        <dbReference type="ChEBI" id="CHEBI:29105"/>
        <label>1</label>
    </ligand>
</feature>
<feature type="repeat" description="CXXCXGXG motif" evidence="9">
    <location>
        <begin position="155"/>
        <end position="162"/>
    </location>
</feature>
<dbReference type="Pfam" id="PF01556">
    <property type="entry name" value="DnaJ_C"/>
    <property type="match status" value="1"/>
</dbReference>
<dbReference type="PROSITE" id="PS51188">
    <property type="entry name" value="ZF_CR"/>
    <property type="match status" value="1"/>
</dbReference>
<evidence type="ECO:0000313" key="13">
    <source>
        <dbReference type="EMBL" id="AEI14807.1"/>
    </source>
</evidence>
<dbReference type="PRINTS" id="PR00625">
    <property type="entry name" value="JDOMAIN"/>
</dbReference>
<comment type="subcellular location">
    <subcellularLocation>
        <location evidence="9">Cytoplasm</location>
    </subcellularLocation>
</comment>
<dbReference type="SMART" id="SM00271">
    <property type="entry name" value="DnaJ"/>
    <property type="match status" value="1"/>
</dbReference>
<proteinExistence type="inferred from homology"/>
<dbReference type="AlphaFoldDB" id="F8E6H0"/>
<dbReference type="GO" id="GO:0009408">
    <property type="term" value="P:response to heat"/>
    <property type="evidence" value="ECO:0007669"/>
    <property type="project" value="InterPro"/>
</dbReference>
<comment type="domain">
    <text evidence="9">The J domain is necessary and sufficient to stimulate DnaK ATPase activity. Zinc center 1 plays an important role in the autonomous, DnaK-independent chaperone activity of DnaJ. Zinc center 2 is essential for interaction with DnaK and for DnaJ activity.</text>
</comment>
<evidence type="ECO:0000256" key="7">
    <source>
        <dbReference type="ARBA" id="ARBA00023016"/>
    </source>
</evidence>
<keyword evidence="8 9" id="KW-0143">Chaperone</keyword>
<dbReference type="HOGENOM" id="CLU_017633_0_7_0"/>
<reference evidence="13 14" key="1">
    <citation type="journal article" date="2011" name="Stand. Genomic Sci.">
        <title>Genome sequence of the moderately thermophilic halophile Flexistipes sinusarabici strain (MAS10).</title>
        <authorList>
            <person name="Lapidus A."/>
            <person name="Chertkov O."/>
            <person name="Nolan M."/>
            <person name="Lucas S."/>
            <person name="Hammon N."/>
            <person name="Deshpande S."/>
            <person name="Cheng J.F."/>
            <person name="Tapia R."/>
            <person name="Han C."/>
            <person name="Goodwin L."/>
            <person name="Pitluck S."/>
            <person name="Liolios K."/>
            <person name="Pagani I."/>
            <person name="Ivanova N."/>
            <person name="Huntemann M."/>
            <person name="Mavromatis K."/>
            <person name="Mikhailova N."/>
            <person name="Pati A."/>
            <person name="Chen A."/>
            <person name="Palaniappan K."/>
            <person name="Land M."/>
            <person name="Hauser L."/>
            <person name="Brambilla E.M."/>
            <person name="Rohde M."/>
            <person name="Abt B."/>
            <person name="Spring S."/>
            <person name="Goker M."/>
            <person name="Bristow J."/>
            <person name="Eisen J.A."/>
            <person name="Markowitz V."/>
            <person name="Hugenholtz P."/>
            <person name="Kyrpides N.C."/>
            <person name="Klenk H.P."/>
            <person name="Woyke T."/>
        </authorList>
    </citation>
    <scope>NUCLEOTIDE SEQUENCE [LARGE SCALE GENOMIC DNA]</scope>
    <source>
        <strain evidence="14">DSM 4947 / MAS 10</strain>
    </source>
</reference>
<dbReference type="NCBIfam" id="NF008035">
    <property type="entry name" value="PRK10767.1"/>
    <property type="match status" value="1"/>
</dbReference>
<evidence type="ECO:0000259" key="11">
    <source>
        <dbReference type="PROSITE" id="PS50076"/>
    </source>
</evidence>
<evidence type="ECO:0000256" key="6">
    <source>
        <dbReference type="ARBA" id="ARBA00022833"/>
    </source>
</evidence>
<dbReference type="InterPro" id="IPR008971">
    <property type="entry name" value="HSP40/DnaJ_pept-bd"/>
</dbReference>
<dbReference type="InterPro" id="IPR036410">
    <property type="entry name" value="HSP_DnaJ_Cys-rich_dom_sf"/>
</dbReference>
<feature type="repeat" description="CXXCXGXG motif" evidence="9">
    <location>
        <begin position="168"/>
        <end position="175"/>
    </location>
</feature>
<dbReference type="InterPro" id="IPR001623">
    <property type="entry name" value="DnaJ_domain"/>
</dbReference>
<dbReference type="GO" id="GO:0051082">
    <property type="term" value="F:unfolded protein binding"/>
    <property type="evidence" value="ECO:0007669"/>
    <property type="project" value="UniProtKB-UniRule"/>
</dbReference>
<dbReference type="OrthoDB" id="9779889at2"/>
<dbReference type="InterPro" id="IPR036869">
    <property type="entry name" value="J_dom_sf"/>
</dbReference>
<dbReference type="Proteomes" id="UP000006621">
    <property type="component" value="Chromosome"/>
</dbReference>
<dbReference type="GO" id="GO:0031072">
    <property type="term" value="F:heat shock protein binding"/>
    <property type="evidence" value="ECO:0007669"/>
    <property type="project" value="InterPro"/>
</dbReference>
<organism evidence="13 14">
    <name type="scientific">Flexistipes sinusarabici (strain ATCC 49648 / DSM 4947 / MAS 10)</name>
    <dbReference type="NCBI Taxonomy" id="717231"/>
    <lineage>
        <taxon>Bacteria</taxon>
        <taxon>Pseudomonadati</taxon>
        <taxon>Deferribacterota</taxon>
        <taxon>Deferribacteres</taxon>
        <taxon>Deferribacterales</taxon>
        <taxon>Flexistipitaceae</taxon>
        <taxon>Flexistipes</taxon>
    </lineage>
</organism>
<evidence type="ECO:0000256" key="1">
    <source>
        <dbReference type="ARBA" id="ARBA00022490"/>
    </source>
</evidence>
<dbReference type="GO" id="GO:0005524">
    <property type="term" value="F:ATP binding"/>
    <property type="evidence" value="ECO:0007669"/>
    <property type="project" value="InterPro"/>
</dbReference>
<evidence type="ECO:0000256" key="4">
    <source>
        <dbReference type="ARBA" id="ARBA00022737"/>
    </source>
</evidence>
<feature type="domain" description="CR-type" evidence="12">
    <location>
        <begin position="142"/>
        <end position="217"/>
    </location>
</feature>
<dbReference type="CDD" id="cd06257">
    <property type="entry name" value="DnaJ"/>
    <property type="match status" value="1"/>
</dbReference>
<dbReference type="CDD" id="cd10719">
    <property type="entry name" value="DnaJ_zf"/>
    <property type="match status" value="1"/>
</dbReference>
<feature type="binding site" evidence="9">
    <location>
        <position position="194"/>
    </location>
    <ligand>
        <name>Zn(2+)</name>
        <dbReference type="ChEBI" id="CHEBI:29105"/>
        <label>2</label>
    </ligand>
</feature>
<comment type="subunit">
    <text evidence="9">Homodimer.</text>
</comment>
<dbReference type="SUPFAM" id="SSF46565">
    <property type="entry name" value="Chaperone J-domain"/>
    <property type="match status" value="1"/>
</dbReference>
<dbReference type="InterPro" id="IPR002939">
    <property type="entry name" value="DnaJ_C"/>
</dbReference>
<comment type="function">
    <text evidence="9">Participates actively in the response to hyperosmotic and heat shock by preventing the aggregation of stress-denatured proteins and by disaggregating proteins, also in an autonomous, DnaK-independent fashion. Unfolded proteins bind initially to DnaJ; upon interaction with the DnaJ-bound protein, DnaK hydrolyzes its bound ATP, resulting in the formation of a stable complex. GrpE releases ADP from DnaK; ATP binding to DnaK triggers the release of the substrate protein, thus completing the reaction cycle. Several rounds of ATP-dependent interactions between DnaJ, DnaK and GrpE are required for fully efficient folding. Also involved, together with DnaK and GrpE, in the DNA replication of plasmids through activation of initiation proteins.</text>
</comment>
<dbReference type="RefSeq" id="WP_013886294.1">
    <property type="nucleotide sequence ID" value="NC_015672.1"/>
</dbReference>
<feature type="binding site" evidence="9">
    <location>
        <position position="155"/>
    </location>
    <ligand>
        <name>Zn(2+)</name>
        <dbReference type="ChEBI" id="CHEBI:29105"/>
        <label>1</label>
    </ligand>
</feature>
<dbReference type="Pfam" id="PF00226">
    <property type="entry name" value="DnaJ"/>
    <property type="match status" value="1"/>
</dbReference>
<feature type="binding site" evidence="9">
    <location>
        <position position="158"/>
    </location>
    <ligand>
        <name>Zn(2+)</name>
        <dbReference type="ChEBI" id="CHEBI:29105"/>
        <label>1</label>
    </ligand>
</feature>
<keyword evidence="3 9" id="KW-0479">Metal-binding</keyword>
<dbReference type="InterPro" id="IPR001305">
    <property type="entry name" value="HSP_DnaJ_Cys-rich_dom"/>
</dbReference>
<dbReference type="InterPro" id="IPR018253">
    <property type="entry name" value="DnaJ_domain_CS"/>
</dbReference>
<feature type="domain" description="J" evidence="11">
    <location>
        <begin position="4"/>
        <end position="69"/>
    </location>
</feature>
<feature type="repeat" description="CXXCXGXG motif" evidence="9">
    <location>
        <begin position="191"/>
        <end position="198"/>
    </location>
</feature>
<dbReference type="GO" id="GO:0006260">
    <property type="term" value="P:DNA replication"/>
    <property type="evidence" value="ECO:0007669"/>
    <property type="project" value="UniProtKB-KW"/>
</dbReference>
<dbReference type="SUPFAM" id="SSF49493">
    <property type="entry name" value="HSP40/DnaJ peptide-binding domain"/>
    <property type="match status" value="2"/>
</dbReference>
<dbReference type="CDD" id="cd10747">
    <property type="entry name" value="DnaJ_C"/>
    <property type="match status" value="1"/>
</dbReference>
<reference evidence="14" key="2">
    <citation type="submission" date="2011-06" db="EMBL/GenBank/DDBJ databases">
        <title>The complete genome of Flexistipes sinusarabici DSM 4947.</title>
        <authorList>
            <person name="Lucas S."/>
            <person name="Han J."/>
            <person name="Lapidus A."/>
            <person name="Bruce D."/>
            <person name="Goodwin L."/>
            <person name="Pitluck S."/>
            <person name="Peters L."/>
            <person name="Kyrpides N."/>
            <person name="Mavromatis K."/>
            <person name="Ivanova N."/>
            <person name="Mikhailova N."/>
            <person name="Chertkov O."/>
            <person name="Detter J.C."/>
            <person name="Tapia R."/>
            <person name="Han C."/>
            <person name="Land M."/>
            <person name="Hauser L."/>
            <person name="Markowitz V."/>
            <person name="Cheng J.-F."/>
            <person name="Hugenholtz P."/>
            <person name="Woyke T."/>
            <person name="Wu D."/>
            <person name="Spring S."/>
            <person name="Schroeder M."/>
            <person name="Brambilla E."/>
            <person name="Klenk H.-P."/>
            <person name="Eisen J.A."/>
        </authorList>
    </citation>
    <scope>NUCLEOTIDE SEQUENCE [LARGE SCALE GENOMIC DNA]</scope>
    <source>
        <strain evidence="14">DSM 4947 / MAS 10</strain>
    </source>
</reference>
<evidence type="ECO:0000256" key="8">
    <source>
        <dbReference type="ARBA" id="ARBA00023186"/>
    </source>
</evidence>
<keyword evidence="7 9" id="KW-0346">Stress response</keyword>
<dbReference type="Gene3D" id="2.60.260.20">
    <property type="entry name" value="Urease metallochaperone UreE, N-terminal domain"/>
    <property type="match status" value="2"/>
</dbReference>
<feature type="binding site" evidence="9">
    <location>
        <position position="208"/>
    </location>
    <ligand>
        <name>Zn(2+)</name>
        <dbReference type="ChEBI" id="CHEBI:29105"/>
        <label>1</label>
    </ligand>
</feature>
<evidence type="ECO:0000256" key="2">
    <source>
        <dbReference type="ARBA" id="ARBA00022705"/>
    </source>
</evidence>
<dbReference type="SUPFAM" id="SSF57938">
    <property type="entry name" value="DnaJ/Hsp40 cysteine-rich domain"/>
    <property type="match status" value="1"/>
</dbReference>
<dbReference type="InterPro" id="IPR012724">
    <property type="entry name" value="DnaJ"/>
</dbReference>
<dbReference type="Gene3D" id="2.10.230.10">
    <property type="entry name" value="Heat shock protein DnaJ, cysteine-rich domain"/>
    <property type="match status" value="1"/>
</dbReference>
<feature type="binding site" evidence="9">
    <location>
        <position position="168"/>
    </location>
    <ligand>
        <name>Zn(2+)</name>
        <dbReference type="ChEBI" id="CHEBI:29105"/>
        <label>2</label>
    </ligand>
</feature>
<keyword evidence="4 9" id="KW-0677">Repeat</keyword>
<dbReference type="Gene3D" id="1.10.287.110">
    <property type="entry name" value="DnaJ domain"/>
    <property type="match status" value="1"/>
</dbReference>
<dbReference type="eggNOG" id="COG0484">
    <property type="taxonomic scope" value="Bacteria"/>
</dbReference>
<evidence type="ECO:0000256" key="9">
    <source>
        <dbReference type="HAMAP-Rule" id="MF_01152"/>
    </source>
</evidence>
<keyword evidence="5 9" id="KW-0863">Zinc-finger</keyword>
<keyword evidence="6 9" id="KW-0862">Zinc</keyword>
<evidence type="ECO:0000256" key="10">
    <source>
        <dbReference type="PROSITE-ProRule" id="PRU00546"/>
    </source>
</evidence>
<evidence type="ECO:0000256" key="5">
    <source>
        <dbReference type="ARBA" id="ARBA00022771"/>
    </source>
</evidence>
<evidence type="ECO:0000259" key="12">
    <source>
        <dbReference type="PROSITE" id="PS51188"/>
    </source>
</evidence>
<dbReference type="PANTHER" id="PTHR43096:SF52">
    <property type="entry name" value="DNAJ HOMOLOG 1, MITOCHONDRIAL-RELATED"/>
    <property type="match status" value="1"/>
</dbReference>
<dbReference type="GO" id="GO:0042026">
    <property type="term" value="P:protein refolding"/>
    <property type="evidence" value="ECO:0007669"/>
    <property type="project" value="TreeGrafter"/>
</dbReference>
<dbReference type="GO" id="GO:0008270">
    <property type="term" value="F:zinc ion binding"/>
    <property type="evidence" value="ECO:0007669"/>
    <property type="project" value="UniProtKB-UniRule"/>
</dbReference>
<dbReference type="PROSITE" id="PS50076">
    <property type="entry name" value="DNAJ_2"/>
    <property type="match status" value="1"/>
</dbReference>
<feature type="repeat" description="CXXCXGXG motif" evidence="9">
    <location>
        <begin position="205"/>
        <end position="212"/>
    </location>
</feature>
<comment type="similarity">
    <text evidence="9">Belongs to the DnaJ family.</text>
</comment>
<dbReference type="EMBL" id="CP002858">
    <property type="protein sequence ID" value="AEI14807.1"/>
    <property type="molecule type" value="Genomic_DNA"/>
</dbReference>
<protein>
    <recommendedName>
        <fullName evidence="9">Chaperone protein DnaJ</fullName>
    </recommendedName>
</protein>
<keyword evidence="2 9" id="KW-0235">DNA replication</keyword>
<sequence>MAKNYYEILGIDKNATKDEIKKAYRKLARKYHPDINPNNKEAENKFKEISEAYAVLSDPEKRKQYDQMGHDAFTQSGKGYDYSNVNFEDFRNFNFEGFDIFDDIFSDLFGGRGGRSRRTDRPSKGEDIYYSVQIPFADAVKGNYYEINLSRHVNCKSCGGSGGDVVTCPACGGKGVSSEGRDSIFGFGRPCPKCGGQGKILTNVCTSCKGNGFVQKTEKIKIKIPAGVDNGSKVRITGKGHEGRNNAPAGDLYIVTKIIPHELYERKGNNLYVNVDVDMFEAALGEKISVPTPYGAVNINIPAGTQPDQKFRLRNKGMPKLKGGGHGDLYVVIKVKIPQVAVENDRAALKEMKNHYDIVNRQKIMQKGKL</sequence>
<feature type="binding site" evidence="9">
    <location>
        <position position="191"/>
    </location>
    <ligand>
        <name>Zn(2+)</name>
        <dbReference type="ChEBI" id="CHEBI:29105"/>
        <label>2</label>
    </ligand>
</feature>
<keyword evidence="1 9" id="KW-0963">Cytoplasm</keyword>
<dbReference type="PANTHER" id="PTHR43096">
    <property type="entry name" value="DNAJ HOMOLOG 1, MITOCHONDRIAL-RELATED"/>
    <property type="match status" value="1"/>
</dbReference>
<dbReference type="GO" id="GO:0005737">
    <property type="term" value="C:cytoplasm"/>
    <property type="evidence" value="ECO:0007669"/>
    <property type="project" value="UniProtKB-SubCell"/>
</dbReference>
<evidence type="ECO:0000256" key="3">
    <source>
        <dbReference type="ARBA" id="ARBA00022723"/>
    </source>
</evidence>
<feature type="binding site" evidence="9">
    <location>
        <position position="171"/>
    </location>
    <ligand>
        <name>Zn(2+)</name>
        <dbReference type="ChEBI" id="CHEBI:29105"/>
        <label>2</label>
    </ligand>
</feature>